<feature type="transmembrane region" description="Helical" evidence="1">
    <location>
        <begin position="6"/>
        <end position="24"/>
    </location>
</feature>
<evidence type="ECO:0000313" key="3">
    <source>
        <dbReference type="Proteomes" id="UP000290567"/>
    </source>
</evidence>
<keyword evidence="1" id="KW-0812">Transmembrane</keyword>
<dbReference type="EMBL" id="BJCC01000015">
    <property type="protein sequence ID" value="GCF94189.1"/>
    <property type="molecule type" value="Genomic_DNA"/>
</dbReference>
<keyword evidence="1" id="KW-1133">Transmembrane helix</keyword>
<dbReference type="AlphaFoldDB" id="A0A4V0WPK6"/>
<comment type="caution">
    <text evidence="2">The sequence shown here is derived from an EMBL/GenBank/DDBJ whole genome shotgun (WGS) entry which is preliminary data.</text>
</comment>
<gene>
    <name evidence="2" type="ORF">NRIC_20800</name>
</gene>
<proteinExistence type="predicted"/>
<dbReference type="RefSeq" id="WP_146622625.1">
    <property type="nucleotide sequence ID" value="NZ_BJCC01000015.1"/>
</dbReference>
<evidence type="ECO:0000313" key="2">
    <source>
        <dbReference type="EMBL" id="GCF94189.1"/>
    </source>
</evidence>
<evidence type="ECO:0000256" key="1">
    <source>
        <dbReference type="SAM" id="Phobius"/>
    </source>
</evidence>
<name>A0A4V0WPK6_9ENTE</name>
<dbReference type="Proteomes" id="UP000290567">
    <property type="component" value="Unassembled WGS sequence"/>
</dbReference>
<keyword evidence="1" id="KW-0472">Membrane</keyword>
<feature type="transmembrane region" description="Helical" evidence="1">
    <location>
        <begin position="93"/>
        <end position="109"/>
    </location>
</feature>
<organism evidence="2 3">
    <name type="scientific">Enterococcus florum</name>
    <dbReference type="NCBI Taxonomy" id="2480627"/>
    <lineage>
        <taxon>Bacteria</taxon>
        <taxon>Bacillati</taxon>
        <taxon>Bacillota</taxon>
        <taxon>Bacilli</taxon>
        <taxon>Lactobacillales</taxon>
        <taxon>Enterococcaceae</taxon>
        <taxon>Enterococcus</taxon>
    </lineage>
</organism>
<feature type="transmembrane region" description="Helical" evidence="1">
    <location>
        <begin position="62"/>
        <end position="81"/>
    </location>
</feature>
<feature type="transmembrane region" description="Helical" evidence="1">
    <location>
        <begin position="36"/>
        <end position="56"/>
    </location>
</feature>
<protein>
    <submittedName>
        <fullName evidence="2">Uncharacterized protein</fullName>
    </submittedName>
</protein>
<keyword evidence="3" id="KW-1185">Reference proteome</keyword>
<sequence length="110" mass="12697">MTLTDAAGWTSAACMLPLFLMAVRRRSSGMTFVKKNHYLFGWLMLFLAGFHALFRVDQFFDQPFGIGALAMLGYLNSFLFIKKKTREKKQRHTYASILCFILIGLHIFIH</sequence>
<reference evidence="3" key="1">
    <citation type="submission" date="2019-02" db="EMBL/GenBank/DDBJ databases">
        <title>Draft genome sequence of Enterococcus sp. Gos25-1.</title>
        <authorList>
            <person name="Tanaka N."/>
            <person name="Shiwa Y."/>
            <person name="Fujita N."/>
        </authorList>
    </citation>
    <scope>NUCLEOTIDE SEQUENCE [LARGE SCALE GENOMIC DNA]</scope>
    <source>
        <strain evidence="3">Gos25-1</strain>
    </source>
</reference>
<accession>A0A4V0WPK6</accession>